<accession>A0A8H6WY34</accession>
<feature type="compositionally biased region" description="Basic residues" evidence="1">
    <location>
        <begin position="1030"/>
        <end position="1042"/>
    </location>
</feature>
<keyword evidence="3" id="KW-1185">Reference proteome</keyword>
<feature type="compositionally biased region" description="Low complexity" evidence="1">
    <location>
        <begin position="1072"/>
        <end position="1085"/>
    </location>
</feature>
<dbReference type="Proteomes" id="UP000620124">
    <property type="component" value="Unassembled WGS sequence"/>
</dbReference>
<name>A0A8H6WY34_9AGAR</name>
<evidence type="ECO:0000313" key="3">
    <source>
        <dbReference type="Proteomes" id="UP000620124"/>
    </source>
</evidence>
<feature type="region of interest" description="Disordered" evidence="1">
    <location>
        <begin position="1029"/>
        <end position="1092"/>
    </location>
</feature>
<sequence length="1092" mass="121595">MVTIDNQKELTMAIASGKIMRVSNVLAAGYRNGAGTKGLLDLCRRAANGQYKPMNDEREKALGVALWRVGGGRLAEIGHRALGLPGLTTLRRNNSIRPLLPSAGRPEVKDIEYNIDVCLDALPDEADSSPQILHQVLMKDEVATEKRGRYDDRTNKVVGVCREHGYLVPLEVETENDLKILCDGLKEEKAHLAGEATVAALGTLTANPRLYAARPILFSADCKVESGAEHAVNVLRPLMTAINNKSKRKNTTYRVICAASDGEARRGKAFVIEFMKRPLSMESPIFPLLSGLEFMNLLVGDDDMTADKDAKHALKCLRNLTMRDTGIKIRGFRITAAIIKEHLRRDQFVERTIRSLLNPNDRQDVMLAFSLLKAIWELPGAPPNSTPTFSRAREALKIFGKLGYYLVMPYVCVDLDLSTQLTYLSAAAHLLLDLYVHDNARTTFMPTQTFVNLMIMIKNVFFCVAKTKVDIPDGKFWLILLGTDRLETFFGLLRSAIGPDSNIDLLQLANRASGLCEIAAIMAEHPEWDRAPRRLKLPAVGEAGKILPSKFDHLNPTSWRGNTELIEEFLPETREVFKQLSRRGVDIFSPCGKPLLEVYDEEDIEAAYQSLELEAEFPPLPSIPTPESESTYAGDDDVEDAMGVEEPRGNFDAHMNFNGSRLSKAKALRLALAGLTGPRASTDRTKRVASIPCYQDSGIYDDAPQILGGPCLRIDNPICTLLRCEEQLFLAIGAVNSMSFGSDKVQEIGLDFLADGDAKVSFEIMCLVRTTDEDDPTKRHDWRWSQCMDRTFVNIPGRLIQPLNPTLSIRTPTKPTYLFESAELMTFGATLLERLSPEDLRVIPNATRTENFPYRFQGKACFLCEHDTNGRSIDPEPQNCCTKCTPAVPLDLSHGQRILEHCAAHLLYDSSINRQHELCGLCMRPTPMCVFYLRKANGKPQIDWEKSTCRFKISFRYAVAATSTLASPCSNVPVTCPLCGPKRPAVWKYNLEAHFRDVHHLANPQNFLSSVTISDDEKTGLKKIWDARHTHPQPRKLKKKRNPLQISEAHSSRLAFRNLRPENPGESLAGPSSATSETSTNSSQTGYFHGGV</sequence>
<protein>
    <submittedName>
        <fullName evidence="2">Uncharacterized protein</fullName>
    </submittedName>
</protein>
<evidence type="ECO:0000256" key="1">
    <source>
        <dbReference type="SAM" id="MobiDB-lite"/>
    </source>
</evidence>
<dbReference type="AlphaFoldDB" id="A0A8H6WY34"/>
<gene>
    <name evidence="2" type="ORF">MVEN_02413600</name>
</gene>
<reference evidence="2" key="1">
    <citation type="submission" date="2020-05" db="EMBL/GenBank/DDBJ databases">
        <title>Mycena genomes resolve the evolution of fungal bioluminescence.</title>
        <authorList>
            <person name="Tsai I.J."/>
        </authorList>
    </citation>
    <scope>NUCLEOTIDE SEQUENCE</scope>
    <source>
        <strain evidence="2">CCC161011</strain>
    </source>
</reference>
<proteinExistence type="predicted"/>
<organism evidence="2 3">
    <name type="scientific">Mycena venus</name>
    <dbReference type="NCBI Taxonomy" id="2733690"/>
    <lineage>
        <taxon>Eukaryota</taxon>
        <taxon>Fungi</taxon>
        <taxon>Dikarya</taxon>
        <taxon>Basidiomycota</taxon>
        <taxon>Agaricomycotina</taxon>
        <taxon>Agaricomycetes</taxon>
        <taxon>Agaricomycetidae</taxon>
        <taxon>Agaricales</taxon>
        <taxon>Marasmiineae</taxon>
        <taxon>Mycenaceae</taxon>
        <taxon>Mycena</taxon>
    </lineage>
</organism>
<evidence type="ECO:0000313" key="2">
    <source>
        <dbReference type="EMBL" id="KAF7330749.1"/>
    </source>
</evidence>
<comment type="caution">
    <text evidence="2">The sequence shown here is derived from an EMBL/GenBank/DDBJ whole genome shotgun (WGS) entry which is preliminary data.</text>
</comment>
<dbReference type="EMBL" id="JACAZI010000032">
    <property type="protein sequence ID" value="KAF7330749.1"/>
    <property type="molecule type" value="Genomic_DNA"/>
</dbReference>
<dbReference type="OrthoDB" id="3048541at2759"/>